<dbReference type="InterPro" id="IPR019843">
    <property type="entry name" value="DNA_pol-X_BS"/>
</dbReference>
<dbReference type="GO" id="GO:0006303">
    <property type="term" value="P:double-strand break repair via nonhomologous end joining"/>
    <property type="evidence" value="ECO:0007669"/>
    <property type="project" value="TreeGrafter"/>
</dbReference>
<keyword evidence="14" id="KW-0234">DNA repair</keyword>
<evidence type="ECO:0000313" key="23">
    <source>
        <dbReference type="EMBL" id="KAG0318483.1"/>
    </source>
</evidence>
<dbReference type="InterPro" id="IPR018944">
    <property type="entry name" value="DNA_pol_lambd_fingers_domain"/>
</dbReference>
<evidence type="ECO:0000256" key="16">
    <source>
        <dbReference type="ARBA" id="ARBA00023242"/>
    </source>
</evidence>
<feature type="compositionally biased region" description="Low complexity" evidence="20">
    <location>
        <begin position="35"/>
        <end position="47"/>
    </location>
</feature>
<protein>
    <recommendedName>
        <fullName evidence="5">DNA polymerase lambda</fullName>
        <ecNumber evidence="4">2.7.7.7</ecNumber>
    </recommendedName>
</protein>
<dbReference type="PRINTS" id="PR00870">
    <property type="entry name" value="DNAPOLXBETA"/>
</dbReference>
<keyword evidence="15" id="KW-0456">Lyase</keyword>
<accession>A0A9P6RIF6</accession>
<feature type="region of interest" description="Disordered" evidence="20">
    <location>
        <begin position="238"/>
        <end position="328"/>
    </location>
</feature>
<keyword evidence="19" id="KW-0863">Zinc-finger</keyword>
<feature type="compositionally biased region" description="Polar residues" evidence="20">
    <location>
        <begin position="414"/>
        <end position="426"/>
    </location>
</feature>
<dbReference type="InterPro" id="IPR037160">
    <property type="entry name" value="DNA_Pol_thumb_sf"/>
</dbReference>
<keyword evidence="19" id="KW-0862">Zinc</keyword>
<dbReference type="Proteomes" id="UP000738325">
    <property type="component" value="Unassembled WGS sequence"/>
</dbReference>
<keyword evidence="11" id="KW-0227">DNA damage</keyword>
<feature type="domain" description="CCHC-type" evidence="21">
    <location>
        <begin position="696"/>
        <end position="712"/>
    </location>
</feature>
<feature type="active site" description="Nucleophile; Schiff-base intermediate with DNA; for 5'-dRP lyase activity" evidence="18">
    <location>
        <position position="822"/>
    </location>
</feature>
<dbReference type="GO" id="GO:0008270">
    <property type="term" value="F:zinc ion binding"/>
    <property type="evidence" value="ECO:0007669"/>
    <property type="project" value="UniProtKB-KW"/>
</dbReference>
<keyword evidence="16" id="KW-0539">Nucleus</keyword>
<dbReference type="InterPro" id="IPR002054">
    <property type="entry name" value="DNA-dir_DNA_pol_X"/>
</dbReference>
<evidence type="ECO:0000256" key="6">
    <source>
        <dbReference type="ARBA" id="ARBA00022634"/>
    </source>
</evidence>
<dbReference type="GO" id="GO:0006260">
    <property type="term" value="P:DNA replication"/>
    <property type="evidence" value="ECO:0007669"/>
    <property type="project" value="UniProtKB-KW"/>
</dbReference>
<keyword evidence="13" id="KW-0238">DNA-binding</keyword>
<gene>
    <name evidence="23" type="ORF">BGZ99_005644</name>
</gene>
<dbReference type="Gene3D" id="3.40.50.10190">
    <property type="entry name" value="BRCT domain"/>
    <property type="match status" value="1"/>
</dbReference>
<reference evidence="23" key="1">
    <citation type="journal article" date="2020" name="Fungal Divers.">
        <title>Resolving the Mortierellaceae phylogeny through synthesis of multi-gene phylogenetics and phylogenomics.</title>
        <authorList>
            <person name="Vandepol N."/>
            <person name="Liber J."/>
            <person name="Desiro A."/>
            <person name="Na H."/>
            <person name="Kennedy M."/>
            <person name="Barry K."/>
            <person name="Grigoriev I.V."/>
            <person name="Miller A.N."/>
            <person name="O'Donnell K."/>
            <person name="Stajich J.E."/>
            <person name="Bonito G."/>
        </authorList>
    </citation>
    <scope>NUCLEOTIDE SEQUENCE</scope>
    <source>
        <strain evidence="23">REB-010B</strain>
    </source>
</reference>
<dbReference type="GO" id="GO:0003677">
    <property type="term" value="F:DNA binding"/>
    <property type="evidence" value="ECO:0007669"/>
    <property type="project" value="UniProtKB-KW"/>
</dbReference>
<feature type="domain" description="BRCT" evidence="22">
    <location>
        <begin position="482"/>
        <end position="595"/>
    </location>
</feature>
<evidence type="ECO:0000256" key="5">
    <source>
        <dbReference type="ARBA" id="ARBA00016513"/>
    </source>
</evidence>
<dbReference type="Gene3D" id="4.10.60.10">
    <property type="entry name" value="Zinc finger, CCHC-type"/>
    <property type="match status" value="1"/>
</dbReference>
<feature type="region of interest" description="Disordered" evidence="20">
    <location>
        <begin position="449"/>
        <end position="474"/>
    </location>
</feature>
<dbReference type="EC" id="2.7.7.7" evidence="4"/>
<keyword evidence="8" id="KW-0548">Nucleotidyltransferase</keyword>
<evidence type="ECO:0000259" key="21">
    <source>
        <dbReference type="PROSITE" id="PS50158"/>
    </source>
</evidence>
<evidence type="ECO:0000256" key="7">
    <source>
        <dbReference type="ARBA" id="ARBA00022679"/>
    </source>
</evidence>
<dbReference type="InterPro" id="IPR036875">
    <property type="entry name" value="Znf_CCHC_sf"/>
</dbReference>
<comment type="caution">
    <text evidence="23">The sequence shown here is derived from an EMBL/GenBank/DDBJ whole genome shotgun (WGS) entry which is preliminary data.</text>
</comment>
<dbReference type="AlphaFoldDB" id="A0A9P6RIF6"/>
<feature type="compositionally biased region" description="Polar residues" evidence="20">
    <location>
        <begin position="308"/>
        <end position="328"/>
    </location>
</feature>
<evidence type="ECO:0000256" key="14">
    <source>
        <dbReference type="ARBA" id="ARBA00023204"/>
    </source>
</evidence>
<keyword evidence="7" id="KW-0808">Transferase</keyword>
<dbReference type="InterPro" id="IPR036420">
    <property type="entry name" value="BRCT_dom_sf"/>
</dbReference>
<keyword evidence="6" id="KW-0237">DNA synthesis</keyword>
<evidence type="ECO:0000256" key="4">
    <source>
        <dbReference type="ARBA" id="ARBA00012417"/>
    </source>
</evidence>
<dbReference type="PRINTS" id="PR00869">
    <property type="entry name" value="DNAPOLX"/>
</dbReference>
<dbReference type="InterPro" id="IPR028207">
    <property type="entry name" value="DNA_pol_B_palm_palm"/>
</dbReference>
<keyword evidence="24" id="KW-1185">Reference proteome</keyword>
<dbReference type="SUPFAM" id="SSF81301">
    <property type="entry name" value="Nucleotidyltransferase"/>
    <property type="match status" value="1"/>
</dbReference>
<dbReference type="OrthoDB" id="205514at2759"/>
<dbReference type="PROSITE" id="PS50158">
    <property type="entry name" value="ZF_CCHC"/>
    <property type="match status" value="1"/>
</dbReference>
<comment type="similarity">
    <text evidence="3">Belongs to the DNA polymerase type-X family.</text>
</comment>
<evidence type="ECO:0000256" key="11">
    <source>
        <dbReference type="ARBA" id="ARBA00022763"/>
    </source>
</evidence>
<dbReference type="SMART" id="SM00483">
    <property type="entry name" value="POLXc"/>
    <property type="match status" value="1"/>
</dbReference>
<dbReference type="PANTHER" id="PTHR11276:SF28">
    <property type="entry name" value="DNA POLYMERASE LAMBDA"/>
    <property type="match status" value="1"/>
</dbReference>
<dbReference type="CDD" id="cd00141">
    <property type="entry name" value="NT_POLXc"/>
    <property type="match status" value="1"/>
</dbReference>
<dbReference type="Gene3D" id="3.30.210.10">
    <property type="entry name" value="DNA polymerase, thumb domain"/>
    <property type="match status" value="1"/>
</dbReference>
<feature type="region of interest" description="Disordered" evidence="20">
    <location>
        <begin position="134"/>
        <end position="223"/>
    </location>
</feature>
<dbReference type="Pfam" id="PF14791">
    <property type="entry name" value="DNA_pol_B_thumb"/>
    <property type="match status" value="1"/>
</dbReference>
<feature type="compositionally biased region" description="Pro residues" evidence="20">
    <location>
        <begin position="17"/>
        <end position="34"/>
    </location>
</feature>
<dbReference type="Gene3D" id="3.30.460.10">
    <property type="entry name" value="Beta Polymerase, domain 2"/>
    <property type="match status" value="1"/>
</dbReference>
<dbReference type="Gene3D" id="1.10.150.20">
    <property type="entry name" value="5' to 3' exonuclease, C-terminal subdomain"/>
    <property type="match status" value="1"/>
</dbReference>
<dbReference type="PROSITE" id="PS50172">
    <property type="entry name" value="BRCT"/>
    <property type="match status" value="1"/>
</dbReference>
<feature type="compositionally biased region" description="Basic and acidic residues" evidence="20">
    <location>
        <begin position="456"/>
        <end position="473"/>
    </location>
</feature>
<evidence type="ECO:0000256" key="10">
    <source>
        <dbReference type="ARBA" id="ARBA00022723"/>
    </source>
</evidence>
<evidence type="ECO:0000256" key="18">
    <source>
        <dbReference type="PIRSR" id="PIRSR622312-50"/>
    </source>
</evidence>
<feature type="compositionally biased region" description="Basic residues" evidence="20">
    <location>
        <begin position="196"/>
        <end position="208"/>
    </location>
</feature>
<evidence type="ECO:0000256" key="17">
    <source>
        <dbReference type="ARBA" id="ARBA00049244"/>
    </source>
</evidence>
<evidence type="ECO:0000256" key="9">
    <source>
        <dbReference type="ARBA" id="ARBA00022705"/>
    </source>
</evidence>
<dbReference type="SUPFAM" id="SSF47802">
    <property type="entry name" value="DNA polymerase beta, N-terminal domain-like"/>
    <property type="match status" value="1"/>
</dbReference>
<dbReference type="InterPro" id="IPR043519">
    <property type="entry name" value="NT_sf"/>
</dbReference>
<dbReference type="InterPro" id="IPR022312">
    <property type="entry name" value="DNA_pol_X"/>
</dbReference>
<dbReference type="PANTHER" id="PTHR11276">
    <property type="entry name" value="DNA POLYMERASE TYPE-X FAMILY MEMBER"/>
    <property type="match status" value="1"/>
</dbReference>
<evidence type="ECO:0000256" key="3">
    <source>
        <dbReference type="ARBA" id="ARBA00008323"/>
    </source>
</evidence>
<dbReference type="InterPro" id="IPR010996">
    <property type="entry name" value="HHH_MUS81"/>
</dbReference>
<dbReference type="InterPro" id="IPR001357">
    <property type="entry name" value="BRCT_dom"/>
</dbReference>
<keyword evidence="9" id="KW-0235">DNA replication</keyword>
<evidence type="ECO:0000313" key="24">
    <source>
        <dbReference type="Proteomes" id="UP000738325"/>
    </source>
</evidence>
<dbReference type="Pfam" id="PF00098">
    <property type="entry name" value="zf-CCHC"/>
    <property type="match status" value="1"/>
</dbReference>
<dbReference type="EMBL" id="JAAAIP010000369">
    <property type="protein sequence ID" value="KAG0318483.1"/>
    <property type="molecule type" value="Genomic_DNA"/>
</dbReference>
<dbReference type="GO" id="GO:0016829">
    <property type="term" value="F:lyase activity"/>
    <property type="evidence" value="ECO:0007669"/>
    <property type="project" value="UniProtKB-KW"/>
</dbReference>
<comment type="catalytic activity">
    <reaction evidence="17">
        <text>DNA(n) + a 2'-deoxyribonucleoside 5'-triphosphate = DNA(n+1) + diphosphate</text>
        <dbReference type="Rhea" id="RHEA:22508"/>
        <dbReference type="Rhea" id="RHEA-COMP:17339"/>
        <dbReference type="Rhea" id="RHEA-COMP:17340"/>
        <dbReference type="ChEBI" id="CHEBI:33019"/>
        <dbReference type="ChEBI" id="CHEBI:61560"/>
        <dbReference type="ChEBI" id="CHEBI:173112"/>
        <dbReference type="EC" id="2.7.7.7"/>
    </reaction>
</comment>
<evidence type="ECO:0000259" key="22">
    <source>
        <dbReference type="PROSITE" id="PS50172"/>
    </source>
</evidence>
<keyword evidence="12" id="KW-0239">DNA-directed DNA polymerase</keyword>
<dbReference type="InterPro" id="IPR027421">
    <property type="entry name" value="DNA_pol_lamdba_lyase_dom_sf"/>
</dbReference>
<feature type="region of interest" description="Disordered" evidence="20">
    <location>
        <begin position="663"/>
        <end position="683"/>
    </location>
</feature>
<comment type="cofactor">
    <cofactor evidence="1">
        <name>Mn(2+)</name>
        <dbReference type="ChEBI" id="CHEBI:29035"/>
    </cofactor>
</comment>
<dbReference type="Pfam" id="PF14716">
    <property type="entry name" value="HHH_8"/>
    <property type="match status" value="1"/>
</dbReference>
<comment type="subcellular location">
    <subcellularLocation>
        <location evidence="2">Nucleus</location>
    </subcellularLocation>
</comment>
<keyword evidence="10" id="KW-0479">Metal-binding</keyword>
<dbReference type="FunFam" id="1.10.150.20:FF:000010">
    <property type="entry name" value="DNA polymerase lambda"/>
    <property type="match status" value="1"/>
</dbReference>
<dbReference type="Pfam" id="PF14792">
    <property type="entry name" value="DNA_pol_B_palm"/>
    <property type="match status" value="1"/>
</dbReference>
<evidence type="ECO:0000256" key="15">
    <source>
        <dbReference type="ARBA" id="ARBA00023239"/>
    </source>
</evidence>
<name>A0A9P6RIF6_9FUNG</name>
<dbReference type="PROSITE" id="PS00522">
    <property type="entry name" value="DNA_POLYMERASE_X"/>
    <property type="match status" value="1"/>
</dbReference>
<feature type="compositionally biased region" description="Low complexity" evidence="20">
    <location>
        <begin position="7"/>
        <end position="16"/>
    </location>
</feature>
<dbReference type="SMART" id="SM00343">
    <property type="entry name" value="ZnF_C2HC"/>
    <property type="match status" value="1"/>
</dbReference>
<evidence type="ECO:0000256" key="13">
    <source>
        <dbReference type="ARBA" id="ARBA00023125"/>
    </source>
</evidence>
<evidence type="ECO:0000256" key="12">
    <source>
        <dbReference type="ARBA" id="ARBA00022932"/>
    </source>
</evidence>
<dbReference type="InterPro" id="IPR029398">
    <property type="entry name" value="PolB_thumb"/>
</dbReference>
<evidence type="ECO:0000256" key="2">
    <source>
        <dbReference type="ARBA" id="ARBA00004123"/>
    </source>
</evidence>
<dbReference type="InterPro" id="IPR001878">
    <property type="entry name" value="Znf_CCHC"/>
</dbReference>
<evidence type="ECO:0000256" key="19">
    <source>
        <dbReference type="PROSITE-ProRule" id="PRU00047"/>
    </source>
</evidence>
<dbReference type="SUPFAM" id="SSF57756">
    <property type="entry name" value="Retrovirus zinc finger-like domains"/>
    <property type="match status" value="1"/>
</dbReference>
<sequence>MSSSQDLPLSPSTTPRNSPPLPSLTPPSPPPPPFSLRASSPVPSSSPASPPPVARAVFTRELAMCKASKRWRAPVSIFEIPYPPTAAQPGTTAGFFEHLESVERTVQEEDVTDIPKDLEQGPLILVESLNKKRVRARPEDLLPPSPPRHPPLKKVQFALESNASFPIKTRRSTATTASSSSSSSSPVSPLSSTSSRRAKSTRISKKIGQKTLDYDEPPQDELAAHRRAVNLSTAVNNLAWGDNDSADDERSSPEVPDNGHSLVTPVLGGRRPFPDDKADLAAEHPDQHRRLSEGGDDQYDLSDHINESIRSSTFDPGSSNATDTSASALTPIDNPADTLAPVMTPASTSSRLSTVTTDADLHALIATTTATTRDKATDNAGTTATVSSGRSKKGKEPVKTVANVIGSRRKHPSESTSAPLRSTHPVSSGLPVVALDENVDDDTVVEVGPSHRLPQRRSERVRLSSTPAEDKTQTLEAPLTPQAPRPLASIKVYTIPVNMDSMVFKTMRARVLELGGAWLGPKTKVLQADPRVKQEVPVLDNDITTHIVTALSSVDAVKRFLKVDEINPKIAIVGREWLSDTIMYKRPMESQTYAIAKAALTDVAAPATTDVEPTTPSPDTAKASTMNQNQLSFHEIMQGIQEGSLDDGDISDAPENDVVDVSHEDPSHEIAAPESGENKPRGLSADEVERLRREKRCFLCKEVGHWMKNCPKQSHGTTKDEVLLQIISSGKSEGSRRKSLYQCQSPHVAGGKDEPRYNGAILEQLKILMDHYDKVKTKGSKEHFKVINYRKAITAIRALDYEITSEEMALKVPRVGKKIAQKIGECVALGKIKKLDHLDWDKERSRVETLFRSVYGVGSEMATEWYNKGCRTLDDLRKLPDLTKNQITGLKYHEDLLKRIPRQEVEQIGRIVESAAKSLHPDIDSQVTGSYRRGKLDCGDVDIVVARPNIDNGDELFVIMEHILKELVKADFLVEHLSLPVWSESMANQPHHFKYMGICKLPGDDSVHRHIDILVVPWIHLGAVLIYFTGNDICNRSMRLFASNRGMRLSDKGLFEGVIRSKARKRVNEGRWVAGRTEREIFDYLKIPYLEPYEREC</sequence>
<feature type="compositionally biased region" description="Basic and acidic residues" evidence="20">
    <location>
        <begin position="272"/>
        <end position="293"/>
    </location>
</feature>
<dbReference type="Pfam" id="PF10391">
    <property type="entry name" value="DNA_pol_lambd_f"/>
    <property type="match status" value="1"/>
</dbReference>
<dbReference type="InterPro" id="IPR002008">
    <property type="entry name" value="DNA_pol_X_beta-like"/>
</dbReference>
<dbReference type="Gene3D" id="1.10.150.110">
    <property type="entry name" value="DNA polymerase beta, N-terminal domain-like"/>
    <property type="match status" value="1"/>
</dbReference>
<dbReference type="SUPFAM" id="SSF81585">
    <property type="entry name" value="PsbU/PolX domain-like"/>
    <property type="match status" value="1"/>
</dbReference>
<feature type="region of interest" description="Disordered" evidence="20">
    <location>
        <begin position="1"/>
        <end position="53"/>
    </location>
</feature>
<feature type="region of interest" description="Disordered" evidence="20">
    <location>
        <begin position="375"/>
        <end position="428"/>
    </location>
</feature>
<feature type="compositionally biased region" description="Low complexity" evidence="20">
    <location>
        <begin position="172"/>
        <end position="195"/>
    </location>
</feature>
<evidence type="ECO:0000256" key="20">
    <source>
        <dbReference type="SAM" id="MobiDB-lite"/>
    </source>
</evidence>
<evidence type="ECO:0000256" key="1">
    <source>
        <dbReference type="ARBA" id="ARBA00001936"/>
    </source>
</evidence>
<organism evidence="23 24">
    <name type="scientific">Dissophora globulifera</name>
    <dbReference type="NCBI Taxonomy" id="979702"/>
    <lineage>
        <taxon>Eukaryota</taxon>
        <taxon>Fungi</taxon>
        <taxon>Fungi incertae sedis</taxon>
        <taxon>Mucoromycota</taxon>
        <taxon>Mortierellomycotina</taxon>
        <taxon>Mortierellomycetes</taxon>
        <taxon>Mortierellales</taxon>
        <taxon>Mortierellaceae</taxon>
        <taxon>Dissophora</taxon>
    </lineage>
</organism>
<proteinExistence type="inferred from homology"/>
<dbReference type="GO" id="GO:0003887">
    <property type="term" value="F:DNA-directed DNA polymerase activity"/>
    <property type="evidence" value="ECO:0007669"/>
    <property type="project" value="UniProtKB-KW"/>
</dbReference>
<dbReference type="GO" id="GO:0005634">
    <property type="term" value="C:nucleus"/>
    <property type="evidence" value="ECO:0007669"/>
    <property type="project" value="UniProtKB-SubCell"/>
</dbReference>
<evidence type="ECO:0000256" key="8">
    <source>
        <dbReference type="ARBA" id="ARBA00022695"/>
    </source>
</evidence>